<name>A0A1M5YSD3_9FIRM</name>
<organism evidence="1 2">
    <name type="scientific">Sporanaerobacter acetigenes DSM 13106</name>
    <dbReference type="NCBI Taxonomy" id="1123281"/>
    <lineage>
        <taxon>Bacteria</taxon>
        <taxon>Bacillati</taxon>
        <taxon>Bacillota</taxon>
        <taxon>Tissierellia</taxon>
        <taxon>Tissierellales</taxon>
        <taxon>Sporanaerobacteraceae</taxon>
        <taxon>Sporanaerobacter</taxon>
    </lineage>
</organism>
<dbReference type="EMBL" id="FQXR01000015">
    <property type="protein sequence ID" value="SHI14915.1"/>
    <property type="molecule type" value="Genomic_DNA"/>
</dbReference>
<dbReference type="RefSeq" id="WP_072745036.1">
    <property type="nucleotide sequence ID" value="NZ_FQXR01000015.1"/>
</dbReference>
<dbReference type="Proteomes" id="UP000184389">
    <property type="component" value="Unassembled WGS sequence"/>
</dbReference>
<dbReference type="STRING" id="1123281.SAMN02745180_02404"/>
<keyword evidence="2" id="KW-1185">Reference proteome</keyword>
<reference evidence="1 2" key="1">
    <citation type="submission" date="2016-11" db="EMBL/GenBank/DDBJ databases">
        <authorList>
            <person name="Jaros S."/>
            <person name="Januszkiewicz K."/>
            <person name="Wedrychowicz H."/>
        </authorList>
    </citation>
    <scope>NUCLEOTIDE SEQUENCE [LARGE SCALE GENOMIC DNA]</scope>
    <source>
        <strain evidence="1 2">DSM 13106</strain>
    </source>
</reference>
<dbReference type="Pfam" id="PF03698">
    <property type="entry name" value="UPF0180"/>
    <property type="match status" value="1"/>
</dbReference>
<sequence length="83" mass="9256">MGKKIAIEESLIDLKNELENMGYDIVDMDNGDVEAIVYMSALVNMNMGFDISNGKGAILINAHGRTADEIDEIIRNRKYSSLF</sequence>
<evidence type="ECO:0000313" key="1">
    <source>
        <dbReference type="EMBL" id="SHI14915.1"/>
    </source>
</evidence>
<proteinExistence type="predicted"/>
<evidence type="ECO:0000313" key="2">
    <source>
        <dbReference type="Proteomes" id="UP000184389"/>
    </source>
</evidence>
<accession>A0A1M5YSD3</accession>
<protein>
    <submittedName>
        <fullName evidence="1">Uncharacterized protein family (UPF0180)</fullName>
    </submittedName>
</protein>
<dbReference type="OrthoDB" id="1954110at2"/>
<dbReference type="AlphaFoldDB" id="A0A1M5YSD3"/>
<dbReference type="InterPro" id="IPR005370">
    <property type="entry name" value="UPF0180"/>
</dbReference>
<gene>
    <name evidence="1" type="ORF">SAMN02745180_02404</name>
</gene>